<evidence type="ECO:0000259" key="16">
    <source>
        <dbReference type="Pfam" id="PF03717"/>
    </source>
</evidence>
<dbReference type="PANTHER" id="PTHR30627:SF2">
    <property type="entry name" value="PEPTIDOGLYCAN D,D-TRANSPEPTIDASE MRDA"/>
    <property type="match status" value="1"/>
</dbReference>
<dbReference type="GO" id="GO:0009252">
    <property type="term" value="P:peptidoglycan biosynthetic process"/>
    <property type="evidence" value="ECO:0007669"/>
    <property type="project" value="UniProtKB-KW"/>
</dbReference>
<accession>A0A7C3VJ52</accession>
<keyword evidence="8" id="KW-0378">Hydrolase</keyword>
<dbReference type="InterPro" id="IPR012338">
    <property type="entry name" value="Beta-lactam/transpept-like"/>
</dbReference>
<gene>
    <name evidence="17" type="primary">mrdA</name>
    <name evidence="17" type="ORF">ENR15_18510</name>
</gene>
<evidence type="ECO:0000256" key="2">
    <source>
        <dbReference type="ARBA" id="ARBA00004236"/>
    </source>
</evidence>
<comment type="subcellular location">
    <subcellularLocation>
        <location evidence="2">Cell membrane</location>
    </subcellularLocation>
    <subcellularLocation>
        <location evidence="1">Membrane</location>
        <topology evidence="1">Single-pass membrane protein</topology>
    </subcellularLocation>
</comment>
<evidence type="ECO:0000256" key="13">
    <source>
        <dbReference type="ARBA" id="ARBA00023316"/>
    </source>
</evidence>
<dbReference type="InterPro" id="IPR050515">
    <property type="entry name" value="Beta-lactam/transpept"/>
</dbReference>
<evidence type="ECO:0000313" key="17">
    <source>
        <dbReference type="EMBL" id="HGG02573.1"/>
    </source>
</evidence>
<dbReference type="SUPFAM" id="SSF56519">
    <property type="entry name" value="Penicillin binding protein dimerisation domain"/>
    <property type="match status" value="1"/>
</dbReference>
<dbReference type="InterPro" id="IPR001460">
    <property type="entry name" value="PCN-bd_Tpept"/>
</dbReference>
<dbReference type="Gene3D" id="3.40.710.10">
    <property type="entry name" value="DD-peptidase/beta-lactamase superfamily"/>
    <property type="match status" value="1"/>
</dbReference>
<dbReference type="GO" id="GO:0006508">
    <property type="term" value="P:proteolysis"/>
    <property type="evidence" value="ECO:0007669"/>
    <property type="project" value="UniProtKB-KW"/>
</dbReference>
<dbReference type="GO" id="GO:0008360">
    <property type="term" value="P:regulation of cell shape"/>
    <property type="evidence" value="ECO:0007669"/>
    <property type="project" value="UniProtKB-KW"/>
</dbReference>
<dbReference type="Gene3D" id="3.30.1390.30">
    <property type="entry name" value="Penicillin-binding protein 2a, domain 3"/>
    <property type="match status" value="1"/>
</dbReference>
<evidence type="ECO:0000256" key="9">
    <source>
        <dbReference type="ARBA" id="ARBA00022960"/>
    </source>
</evidence>
<dbReference type="InterPro" id="IPR036138">
    <property type="entry name" value="PBP_dimer_sf"/>
</dbReference>
<reference evidence="17" key="1">
    <citation type="journal article" date="2020" name="mSystems">
        <title>Genome- and Community-Level Interaction Insights into Carbon Utilization and Element Cycling Functions of Hydrothermarchaeota in Hydrothermal Sediment.</title>
        <authorList>
            <person name="Zhou Z."/>
            <person name="Liu Y."/>
            <person name="Xu W."/>
            <person name="Pan J."/>
            <person name="Luo Z.H."/>
            <person name="Li M."/>
        </authorList>
    </citation>
    <scope>NUCLEOTIDE SEQUENCE [LARGE SCALE GENOMIC DNA]</scope>
    <source>
        <strain evidence="17">SpSt-374</strain>
    </source>
</reference>
<dbReference type="Gene3D" id="3.90.1310.10">
    <property type="entry name" value="Penicillin-binding protein 2a (Domain 2)"/>
    <property type="match status" value="1"/>
</dbReference>
<evidence type="ECO:0000256" key="1">
    <source>
        <dbReference type="ARBA" id="ARBA00004167"/>
    </source>
</evidence>
<feature type="domain" description="Penicillin-binding protein dimerisation" evidence="16">
    <location>
        <begin position="68"/>
        <end position="239"/>
    </location>
</feature>
<evidence type="ECO:0000256" key="10">
    <source>
        <dbReference type="ARBA" id="ARBA00022984"/>
    </source>
</evidence>
<comment type="similarity">
    <text evidence="3">Belongs to the transpeptidase family.</text>
</comment>
<evidence type="ECO:0000256" key="3">
    <source>
        <dbReference type="ARBA" id="ARBA00007171"/>
    </source>
</evidence>
<organism evidence="17">
    <name type="scientific">Planktothricoides sp. SpSt-374</name>
    <dbReference type="NCBI Taxonomy" id="2282167"/>
    <lineage>
        <taxon>Bacteria</taxon>
        <taxon>Bacillati</taxon>
        <taxon>Cyanobacteriota</taxon>
        <taxon>Cyanophyceae</taxon>
        <taxon>Oscillatoriophycideae</taxon>
        <taxon>Oscillatoriales</taxon>
        <taxon>Oscillatoriaceae</taxon>
        <taxon>Planktothricoides</taxon>
    </lineage>
</organism>
<keyword evidence="13" id="KW-0961">Cell wall biogenesis/degradation</keyword>
<feature type="transmembrane region" description="Helical" evidence="14">
    <location>
        <begin position="21"/>
        <end position="45"/>
    </location>
</feature>
<keyword evidence="7 14" id="KW-0812">Transmembrane</keyword>
<evidence type="ECO:0000256" key="6">
    <source>
        <dbReference type="ARBA" id="ARBA00022670"/>
    </source>
</evidence>
<dbReference type="AlphaFoldDB" id="A0A7C3VJ52"/>
<comment type="caution">
    <text evidence="17">The sequence shown here is derived from an EMBL/GenBank/DDBJ whole genome shotgun (WGS) entry which is preliminary data.</text>
</comment>
<keyword evidence="4" id="KW-1003">Cell membrane</keyword>
<dbReference type="SUPFAM" id="SSF56601">
    <property type="entry name" value="beta-lactamase/transpeptidase-like"/>
    <property type="match status" value="1"/>
</dbReference>
<name>A0A7C3VJ52_9CYAN</name>
<keyword evidence="10" id="KW-0573">Peptidoglycan synthesis</keyword>
<dbReference type="Pfam" id="PF03717">
    <property type="entry name" value="PBP_dimer"/>
    <property type="match status" value="1"/>
</dbReference>
<dbReference type="GO" id="GO:0009002">
    <property type="term" value="F:serine-type D-Ala-D-Ala carboxypeptidase activity"/>
    <property type="evidence" value="ECO:0007669"/>
    <property type="project" value="InterPro"/>
</dbReference>
<dbReference type="GO" id="GO:0008658">
    <property type="term" value="F:penicillin binding"/>
    <property type="evidence" value="ECO:0007669"/>
    <property type="project" value="InterPro"/>
</dbReference>
<keyword evidence="6" id="KW-0645">Protease</keyword>
<feature type="domain" description="Penicillin-binding protein transpeptidase" evidence="15">
    <location>
        <begin position="272"/>
        <end position="583"/>
    </location>
</feature>
<proteinExistence type="inferred from homology"/>
<sequence length="593" mass="64685">MSSIQSISLTRQSTARSVGRTYQSFLIMGIVSILMMGGLGTRLAYLQLVEGKQHQERAEQNRTRTIPKQPVRGNIFDRKGRTLATSRLSHAVFVWPNSLSPEQWPAVMKRLGEIVDVPAASLLSRLEKAGYDYPKPLRIARNITRAEATAIEEFRSELPGVEVQAEAVRTYPQGKLASHILGYTGEVDEESLQELQNSGYRLGDIVGQMGVEAAFESQLRGKWGGQKVEVDNTGRVLRVVGDEAATAGKDLHLTLDVDVQKALEKAIGNTKGAMVAIDPNNGAVLGMVSRPDFDPNIFSGRVSEETWKQLQGVDHPFVNRALRGFAPASTFKIVTTVAGIKSGKFPYHTYLDTYPYITAGGIQFWDWNRAGFGPLGYEGAMAHSSDTFFYQIGRGVGGPTLIQWTKNFGFGAKTGIELADEEDPGLVADDAWKRQNIGEGWYEGDTINMSIGQGYLLATPLQVAVMFAVPANGGYRVKPHLLKDDEDSKKWRESLDLSAETVEVLRSGLRSVLTYGTAKTLPLSGLPTIAGKTGTAEDQPRESHAWFGAYAPADKPEIVVVAFAENSGGGGGVVAAPMVRQVLVDYFQNKKKK</sequence>
<dbReference type="PANTHER" id="PTHR30627">
    <property type="entry name" value="PEPTIDOGLYCAN D,D-TRANSPEPTIDASE"/>
    <property type="match status" value="1"/>
</dbReference>
<dbReference type="Pfam" id="PF00905">
    <property type="entry name" value="Transpeptidase"/>
    <property type="match status" value="1"/>
</dbReference>
<dbReference type="InterPro" id="IPR005311">
    <property type="entry name" value="PBP_dimer"/>
</dbReference>
<evidence type="ECO:0000256" key="5">
    <source>
        <dbReference type="ARBA" id="ARBA00022519"/>
    </source>
</evidence>
<keyword evidence="9" id="KW-0133">Cell shape</keyword>
<keyword evidence="11 14" id="KW-1133">Transmembrane helix</keyword>
<evidence type="ECO:0000256" key="12">
    <source>
        <dbReference type="ARBA" id="ARBA00023136"/>
    </source>
</evidence>
<keyword evidence="12 14" id="KW-0472">Membrane</keyword>
<evidence type="ECO:0000256" key="4">
    <source>
        <dbReference type="ARBA" id="ARBA00022475"/>
    </source>
</evidence>
<dbReference type="EMBL" id="DSPX01000192">
    <property type="protein sequence ID" value="HGG02573.1"/>
    <property type="molecule type" value="Genomic_DNA"/>
</dbReference>
<dbReference type="GO" id="GO:0005886">
    <property type="term" value="C:plasma membrane"/>
    <property type="evidence" value="ECO:0007669"/>
    <property type="project" value="UniProtKB-SubCell"/>
</dbReference>
<dbReference type="NCBIfam" id="TIGR03423">
    <property type="entry name" value="pbp2_mrdA"/>
    <property type="match status" value="1"/>
</dbReference>
<evidence type="ECO:0000256" key="7">
    <source>
        <dbReference type="ARBA" id="ARBA00022692"/>
    </source>
</evidence>
<dbReference type="InterPro" id="IPR017790">
    <property type="entry name" value="Penicillin-binding_protein_2"/>
</dbReference>
<dbReference type="GO" id="GO:0071555">
    <property type="term" value="P:cell wall organization"/>
    <property type="evidence" value="ECO:0007669"/>
    <property type="project" value="UniProtKB-KW"/>
</dbReference>
<keyword evidence="5" id="KW-0997">Cell inner membrane</keyword>
<evidence type="ECO:0000259" key="15">
    <source>
        <dbReference type="Pfam" id="PF00905"/>
    </source>
</evidence>
<dbReference type="GO" id="GO:0071972">
    <property type="term" value="F:peptidoglycan L,D-transpeptidase activity"/>
    <property type="evidence" value="ECO:0007669"/>
    <property type="project" value="TreeGrafter"/>
</dbReference>
<evidence type="ECO:0000256" key="14">
    <source>
        <dbReference type="SAM" id="Phobius"/>
    </source>
</evidence>
<protein>
    <submittedName>
        <fullName evidence="17">Penicillin-binding protein 2</fullName>
    </submittedName>
</protein>
<evidence type="ECO:0000256" key="11">
    <source>
        <dbReference type="ARBA" id="ARBA00022989"/>
    </source>
</evidence>
<evidence type="ECO:0000256" key="8">
    <source>
        <dbReference type="ARBA" id="ARBA00022801"/>
    </source>
</evidence>